<gene>
    <name evidence="6" type="ORF">E2R59_02490</name>
</gene>
<evidence type="ECO:0000256" key="1">
    <source>
        <dbReference type="ARBA" id="ARBA00001917"/>
    </source>
</evidence>
<evidence type="ECO:0000259" key="5">
    <source>
        <dbReference type="SMART" id="SM00903"/>
    </source>
</evidence>
<proteinExistence type="inferred from homology"/>
<comment type="similarity">
    <text evidence="4">Belongs to the flavoredoxin family.</text>
</comment>
<evidence type="ECO:0000313" key="6">
    <source>
        <dbReference type="EMBL" id="TDL46884.1"/>
    </source>
</evidence>
<evidence type="ECO:0000256" key="3">
    <source>
        <dbReference type="ARBA" id="ARBA00022643"/>
    </source>
</evidence>
<dbReference type="Pfam" id="PF01613">
    <property type="entry name" value="Flavin_Reduct"/>
    <property type="match status" value="1"/>
</dbReference>
<protein>
    <submittedName>
        <fullName evidence="6">Flavin reductase family protein</fullName>
    </submittedName>
</protein>
<dbReference type="AlphaFoldDB" id="A0A4R5YMS4"/>
<keyword evidence="2" id="KW-0285">Flavoprotein</keyword>
<evidence type="ECO:0000313" key="7">
    <source>
        <dbReference type="Proteomes" id="UP000295163"/>
    </source>
</evidence>
<name>A0A4R5YMS4_KOCRO</name>
<sequence length="204" mass="22219">MRTDITADRHGSFARAVKSLVVPRPIAWVSSLSAAGVDNLAPHSFFTVASEDPTIVQFVSVGEKDSLRNIRQTREFVVNFAPVGLFEQINATGTDYPPELSEFDAVGLTREPSRTVAAPRVAESPAAIECRLHTDPIPVGDSFLVLGAVTHVVVDERAMDERGPVAAALRPIARLGRDEWGELGRIRSIRRVPYRDVAPEADLP</sequence>
<evidence type="ECO:0000256" key="4">
    <source>
        <dbReference type="ARBA" id="ARBA00038054"/>
    </source>
</evidence>
<dbReference type="GeneID" id="64346266"/>
<feature type="domain" description="Flavin reductase like" evidence="5">
    <location>
        <begin position="19"/>
        <end position="174"/>
    </location>
</feature>
<keyword evidence="3" id="KW-0288">FMN</keyword>
<dbReference type="InterPro" id="IPR012349">
    <property type="entry name" value="Split_barrel_FMN-bd"/>
</dbReference>
<evidence type="ECO:0000256" key="2">
    <source>
        <dbReference type="ARBA" id="ARBA00022630"/>
    </source>
</evidence>
<dbReference type="EMBL" id="SMZT01000001">
    <property type="protein sequence ID" value="TDL46884.1"/>
    <property type="molecule type" value="Genomic_DNA"/>
</dbReference>
<dbReference type="GO" id="GO:0016646">
    <property type="term" value="F:oxidoreductase activity, acting on the CH-NH group of donors, NAD or NADP as acceptor"/>
    <property type="evidence" value="ECO:0007669"/>
    <property type="project" value="UniProtKB-ARBA"/>
</dbReference>
<dbReference type="Gene3D" id="2.30.110.10">
    <property type="entry name" value="Electron Transport, Fmn-binding Protein, Chain A"/>
    <property type="match status" value="1"/>
</dbReference>
<organism evidence="6 7">
    <name type="scientific">Kocuria rosea</name>
    <name type="common">Deinococcus erythromyxa</name>
    <name type="synonym">Micrococcus rubens</name>
    <dbReference type="NCBI Taxonomy" id="1275"/>
    <lineage>
        <taxon>Bacteria</taxon>
        <taxon>Bacillati</taxon>
        <taxon>Actinomycetota</taxon>
        <taxon>Actinomycetes</taxon>
        <taxon>Micrococcales</taxon>
        <taxon>Micrococcaceae</taxon>
        <taxon>Kocuria</taxon>
    </lineage>
</organism>
<dbReference type="Proteomes" id="UP000295163">
    <property type="component" value="Unassembled WGS sequence"/>
</dbReference>
<dbReference type="GO" id="GO:0010181">
    <property type="term" value="F:FMN binding"/>
    <property type="evidence" value="ECO:0007669"/>
    <property type="project" value="InterPro"/>
</dbReference>
<accession>A0A4R5YMS4</accession>
<dbReference type="PANTHER" id="PTHR33798">
    <property type="entry name" value="FLAVOPROTEIN OXYGENASE"/>
    <property type="match status" value="1"/>
</dbReference>
<dbReference type="InterPro" id="IPR002563">
    <property type="entry name" value="Flavin_Rdtase-like_dom"/>
</dbReference>
<dbReference type="SUPFAM" id="SSF50475">
    <property type="entry name" value="FMN-binding split barrel"/>
    <property type="match status" value="1"/>
</dbReference>
<dbReference type="SMART" id="SM00903">
    <property type="entry name" value="Flavin_Reduct"/>
    <property type="match status" value="1"/>
</dbReference>
<dbReference type="RefSeq" id="WP_133409121.1">
    <property type="nucleotide sequence ID" value="NZ_SMZT01000001.1"/>
</dbReference>
<dbReference type="PANTHER" id="PTHR33798:SF5">
    <property type="entry name" value="FLAVIN REDUCTASE LIKE DOMAIN-CONTAINING PROTEIN"/>
    <property type="match status" value="1"/>
</dbReference>
<reference evidence="6 7" key="1">
    <citation type="submission" date="2019-03" db="EMBL/GenBank/DDBJ databases">
        <title>Genome Sequencing and Assembly of Various Microbes Isolated from Partially Reclaimed Soil and Acid Mine Drainage (AMD) Site.</title>
        <authorList>
            <person name="Steinbock B."/>
            <person name="Bechtold R."/>
            <person name="Sevigny J.L."/>
            <person name="Thomas D."/>
            <person name="Cuthill L.R."/>
            <person name="Aveiro Johannsen E.J."/>
            <person name="Thomas K."/>
            <person name="Ghosh A."/>
        </authorList>
    </citation>
    <scope>NUCLEOTIDE SEQUENCE [LARGE SCALE GENOMIC DNA]</scope>
    <source>
        <strain evidence="6 7">S-A3</strain>
    </source>
</reference>
<comment type="caution">
    <text evidence="6">The sequence shown here is derived from an EMBL/GenBank/DDBJ whole genome shotgun (WGS) entry which is preliminary data.</text>
</comment>
<comment type="cofactor">
    <cofactor evidence="1">
        <name>FMN</name>
        <dbReference type="ChEBI" id="CHEBI:58210"/>
    </cofactor>
</comment>